<name>A0A0D3AZ46_BRAOL</name>
<dbReference type="EnsemblPlants" id="Bo32343s010.1">
    <property type="protein sequence ID" value="Bo32343s010.1"/>
    <property type="gene ID" value="Bo32343s010"/>
</dbReference>
<evidence type="ECO:0000313" key="2">
    <source>
        <dbReference type="Proteomes" id="UP000032141"/>
    </source>
</evidence>
<dbReference type="eggNOG" id="KOG0017">
    <property type="taxonomic scope" value="Eukaryota"/>
</dbReference>
<evidence type="ECO:0000313" key="1">
    <source>
        <dbReference type="EnsemblPlants" id="Bo32343s010.1"/>
    </source>
</evidence>
<organism evidence="1 2">
    <name type="scientific">Brassica oleracea var. oleracea</name>
    <dbReference type="NCBI Taxonomy" id="109376"/>
    <lineage>
        <taxon>Eukaryota</taxon>
        <taxon>Viridiplantae</taxon>
        <taxon>Streptophyta</taxon>
        <taxon>Embryophyta</taxon>
        <taxon>Tracheophyta</taxon>
        <taxon>Spermatophyta</taxon>
        <taxon>Magnoliopsida</taxon>
        <taxon>eudicotyledons</taxon>
        <taxon>Gunneridae</taxon>
        <taxon>Pentapetalae</taxon>
        <taxon>rosids</taxon>
        <taxon>malvids</taxon>
        <taxon>Brassicales</taxon>
        <taxon>Brassicaceae</taxon>
        <taxon>Brassiceae</taxon>
        <taxon>Brassica</taxon>
    </lineage>
</organism>
<reference evidence="1" key="1">
    <citation type="journal article" date="2014" name="Genome Biol.">
        <title>Transcriptome and methylome profiling reveals relics of genome dominance in the mesopolyploid Brassica oleracea.</title>
        <authorList>
            <person name="Parkin I.A."/>
            <person name="Koh C."/>
            <person name="Tang H."/>
            <person name="Robinson S.J."/>
            <person name="Kagale S."/>
            <person name="Clarke W.E."/>
            <person name="Town C.D."/>
            <person name="Nixon J."/>
            <person name="Krishnakumar V."/>
            <person name="Bidwell S.L."/>
            <person name="Denoeud F."/>
            <person name="Belcram H."/>
            <person name="Links M.G."/>
            <person name="Just J."/>
            <person name="Clarke C."/>
            <person name="Bender T."/>
            <person name="Huebert T."/>
            <person name="Mason A.S."/>
            <person name="Pires J.C."/>
            <person name="Barker G."/>
            <person name="Moore J."/>
            <person name="Walley P.G."/>
            <person name="Manoli S."/>
            <person name="Batley J."/>
            <person name="Edwards D."/>
            <person name="Nelson M.N."/>
            <person name="Wang X."/>
            <person name="Paterson A.H."/>
            <person name="King G."/>
            <person name="Bancroft I."/>
            <person name="Chalhoub B."/>
            <person name="Sharpe A.G."/>
        </authorList>
    </citation>
    <scope>NUCLEOTIDE SEQUENCE [LARGE SCALE GENOMIC DNA]</scope>
    <source>
        <strain evidence="1">cv. TO1000</strain>
    </source>
</reference>
<protein>
    <submittedName>
        <fullName evidence="1">Uncharacterized protein</fullName>
    </submittedName>
</protein>
<accession>A0A0D3AZ46</accession>
<dbReference type="Proteomes" id="UP000032141">
    <property type="component" value="Unassembled WGS sequence"/>
</dbReference>
<proteinExistence type="predicted"/>
<keyword evidence="2" id="KW-1185">Reference proteome</keyword>
<dbReference type="Gramene" id="Bo32343s010.1">
    <property type="protein sequence ID" value="Bo32343s010.1"/>
    <property type="gene ID" value="Bo32343s010"/>
</dbReference>
<sequence length="62" mass="6819">MDPEDLTDIVLDGLNDDYKAIIEVIHGRDTPISFAELHEKLINRELTITAATSSSPQLPITA</sequence>
<dbReference type="HOGENOM" id="CLU_2907246_0_0_1"/>
<reference evidence="1" key="2">
    <citation type="submission" date="2015-06" db="UniProtKB">
        <authorList>
            <consortium name="EnsemblPlants"/>
        </authorList>
    </citation>
    <scope>IDENTIFICATION</scope>
</reference>
<dbReference type="AlphaFoldDB" id="A0A0D3AZ46"/>